<keyword evidence="8 14" id="KW-0418">Kinase</keyword>
<evidence type="ECO:0000256" key="4">
    <source>
        <dbReference type="ARBA" id="ARBA00022553"/>
    </source>
</evidence>
<dbReference type="CDD" id="cd00130">
    <property type="entry name" value="PAS"/>
    <property type="match status" value="1"/>
</dbReference>
<sequence length="376" mass="40381">MSSPVADDDLADLVENLPCGYLSLSPDGRVLRINATLVGWLASDAAALVGQSIHALLSFGGRIAYETHLAPMLRLQGKVDEIALDLLRSDGGKLPVIANATEKRANDGTHVLTRVTLFKAVERRAFERTLVDARTKAEAAASAEHDDAVLREQFIAVLGHDLRNPLAALDAGVRMIGDRETLSDRSRFLITEMAKSVGRAAQLIDNVLDFARGRLGNGISLTRNAQEPLGPVIEQVVNEIRVASPERRIITSLAIEENVDCDRARIAQLASNLIANAVTHGAPEIEIEVSARTEGGNFILCVSNGGAPIPPAARAQLFQPFFRGAARRSQQGLGLGLFIVNEIAKAHGGTMEVTSSDAITQFVFSMPLTDSRDRSQ</sequence>
<dbReference type="CDD" id="cd00075">
    <property type="entry name" value="HATPase"/>
    <property type="match status" value="1"/>
</dbReference>
<keyword evidence="10" id="KW-1133">Transmembrane helix</keyword>
<keyword evidence="9" id="KW-0067">ATP-binding</keyword>
<comment type="subcellular location">
    <subcellularLocation>
        <location evidence="2">Membrane</location>
        <topology evidence="2">Multi-pass membrane protein</topology>
    </subcellularLocation>
</comment>
<evidence type="ECO:0000256" key="12">
    <source>
        <dbReference type="ARBA" id="ARBA00023136"/>
    </source>
</evidence>
<keyword evidence="11" id="KW-0902">Two-component regulatory system</keyword>
<dbReference type="SMART" id="SM00388">
    <property type="entry name" value="HisKA"/>
    <property type="match status" value="1"/>
</dbReference>
<reference evidence="14" key="1">
    <citation type="submission" date="2022-05" db="EMBL/GenBank/DDBJ databases">
        <title>Brevundimonas albigilva TT17 genome sequence.</title>
        <authorList>
            <person name="Lee K."/>
            <person name="Son H."/>
        </authorList>
    </citation>
    <scope>NUCLEOTIDE SEQUENCE</scope>
    <source>
        <strain evidence="14">TT17</strain>
    </source>
</reference>
<dbReference type="CDD" id="cd00082">
    <property type="entry name" value="HisKA"/>
    <property type="match status" value="1"/>
</dbReference>
<gene>
    <name evidence="14" type="ORF">M8231_04145</name>
</gene>
<evidence type="ECO:0000256" key="1">
    <source>
        <dbReference type="ARBA" id="ARBA00000085"/>
    </source>
</evidence>
<dbReference type="GO" id="GO:0016301">
    <property type="term" value="F:kinase activity"/>
    <property type="evidence" value="ECO:0007669"/>
    <property type="project" value="UniProtKB-KW"/>
</dbReference>
<name>A0ABY4SPL3_9CAUL</name>
<keyword evidence="12" id="KW-0472">Membrane</keyword>
<dbReference type="Gene3D" id="1.10.287.130">
    <property type="match status" value="1"/>
</dbReference>
<keyword evidence="15" id="KW-1185">Reference proteome</keyword>
<evidence type="ECO:0000256" key="5">
    <source>
        <dbReference type="ARBA" id="ARBA00022679"/>
    </source>
</evidence>
<dbReference type="SMART" id="SM00091">
    <property type="entry name" value="PAS"/>
    <property type="match status" value="1"/>
</dbReference>
<dbReference type="InterPro" id="IPR004358">
    <property type="entry name" value="Sig_transdc_His_kin-like_C"/>
</dbReference>
<dbReference type="EMBL" id="CP097649">
    <property type="protein sequence ID" value="URI16183.1"/>
    <property type="molecule type" value="Genomic_DNA"/>
</dbReference>
<dbReference type="SUPFAM" id="SSF55785">
    <property type="entry name" value="PYP-like sensor domain (PAS domain)"/>
    <property type="match status" value="1"/>
</dbReference>
<evidence type="ECO:0000313" key="14">
    <source>
        <dbReference type="EMBL" id="URI16183.1"/>
    </source>
</evidence>
<dbReference type="RefSeq" id="WP_250202329.1">
    <property type="nucleotide sequence ID" value="NZ_CP097649.1"/>
</dbReference>
<evidence type="ECO:0000256" key="2">
    <source>
        <dbReference type="ARBA" id="ARBA00004141"/>
    </source>
</evidence>
<keyword evidence="7" id="KW-0547">Nucleotide-binding</keyword>
<dbReference type="InterPro" id="IPR003594">
    <property type="entry name" value="HATPase_dom"/>
</dbReference>
<evidence type="ECO:0000256" key="11">
    <source>
        <dbReference type="ARBA" id="ARBA00023012"/>
    </source>
</evidence>
<organism evidence="14 15">
    <name type="scientific">Brevundimonas albigilva</name>
    <dbReference type="NCBI Taxonomy" id="1312364"/>
    <lineage>
        <taxon>Bacteria</taxon>
        <taxon>Pseudomonadati</taxon>
        <taxon>Pseudomonadota</taxon>
        <taxon>Alphaproteobacteria</taxon>
        <taxon>Caulobacterales</taxon>
        <taxon>Caulobacteraceae</taxon>
        <taxon>Brevundimonas</taxon>
    </lineage>
</organism>
<dbReference type="InterPro" id="IPR035965">
    <property type="entry name" value="PAS-like_dom_sf"/>
</dbReference>
<evidence type="ECO:0000256" key="6">
    <source>
        <dbReference type="ARBA" id="ARBA00022692"/>
    </source>
</evidence>
<dbReference type="PANTHER" id="PTHR42878">
    <property type="entry name" value="TWO-COMPONENT HISTIDINE KINASE"/>
    <property type="match status" value="1"/>
</dbReference>
<evidence type="ECO:0000256" key="9">
    <source>
        <dbReference type="ARBA" id="ARBA00022840"/>
    </source>
</evidence>
<dbReference type="InterPro" id="IPR000014">
    <property type="entry name" value="PAS"/>
</dbReference>
<evidence type="ECO:0000256" key="10">
    <source>
        <dbReference type="ARBA" id="ARBA00022989"/>
    </source>
</evidence>
<feature type="domain" description="Histidine kinase" evidence="13">
    <location>
        <begin position="157"/>
        <end position="370"/>
    </location>
</feature>
<keyword evidence="6" id="KW-0812">Transmembrane</keyword>
<dbReference type="InterPro" id="IPR050351">
    <property type="entry name" value="BphY/WalK/GraS-like"/>
</dbReference>
<protein>
    <recommendedName>
        <fullName evidence="3">histidine kinase</fullName>
        <ecNumber evidence="3">2.7.13.3</ecNumber>
    </recommendedName>
</protein>
<dbReference type="InterPro" id="IPR005467">
    <property type="entry name" value="His_kinase_dom"/>
</dbReference>
<evidence type="ECO:0000256" key="8">
    <source>
        <dbReference type="ARBA" id="ARBA00022777"/>
    </source>
</evidence>
<dbReference type="Gene3D" id="3.30.565.10">
    <property type="entry name" value="Histidine kinase-like ATPase, C-terminal domain"/>
    <property type="match status" value="1"/>
</dbReference>
<accession>A0ABY4SPL3</accession>
<dbReference type="SUPFAM" id="SSF47384">
    <property type="entry name" value="Homodimeric domain of signal transducing histidine kinase"/>
    <property type="match status" value="1"/>
</dbReference>
<keyword evidence="5" id="KW-0808">Transferase</keyword>
<evidence type="ECO:0000313" key="15">
    <source>
        <dbReference type="Proteomes" id="UP001055429"/>
    </source>
</evidence>
<proteinExistence type="predicted"/>
<dbReference type="PROSITE" id="PS50109">
    <property type="entry name" value="HIS_KIN"/>
    <property type="match status" value="1"/>
</dbReference>
<dbReference type="PRINTS" id="PR00344">
    <property type="entry name" value="BCTRLSENSOR"/>
</dbReference>
<dbReference type="EC" id="2.7.13.3" evidence="3"/>
<dbReference type="PANTHER" id="PTHR42878:SF7">
    <property type="entry name" value="SENSOR HISTIDINE KINASE GLRK"/>
    <property type="match status" value="1"/>
</dbReference>
<keyword evidence="4" id="KW-0597">Phosphoprotein</keyword>
<dbReference type="SMART" id="SM00387">
    <property type="entry name" value="HATPase_c"/>
    <property type="match status" value="1"/>
</dbReference>
<dbReference type="Pfam" id="PF00512">
    <property type="entry name" value="HisKA"/>
    <property type="match status" value="1"/>
</dbReference>
<dbReference type="Pfam" id="PF02518">
    <property type="entry name" value="HATPase_c"/>
    <property type="match status" value="1"/>
</dbReference>
<evidence type="ECO:0000256" key="3">
    <source>
        <dbReference type="ARBA" id="ARBA00012438"/>
    </source>
</evidence>
<comment type="catalytic activity">
    <reaction evidence="1">
        <text>ATP + protein L-histidine = ADP + protein N-phospho-L-histidine.</text>
        <dbReference type="EC" id="2.7.13.3"/>
    </reaction>
</comment>
<evidence type="ECO:0000259" key="13">
    <source>
        <dbReference type="PROSITE" id="PS50109"/>
    </source>
</evidence>
<dbReference type="Proteomes" id="UP001055429">
    <property type="component" value="Chromosome"/>
</dbReference>
<dbReference type="SUPFAM" id="SSF55874">
    <property type="entry name" value="ATPase domain of HSP90 chaperone/DNA topoisomerase II/histidine kinase"/>
    <property type="match status" value="1"/>
</dbReference>
<dbReference type="InterPro" id="IPR003661">
    <property type="entry name" value="HisK_dim/P_dom"/>
</dbReference>
<dbReference type="InterPro" id="IPR036097">
    <property type="entry name" value="HisK_dim/P_sf"/>
</dbReference>
<dbReference type="InterPro" id="IPR036890">
    <property type="entry name" value="HATPase_C_sf"/>
</dbReference>
<evidence type="ECO:0000256" key="7">
    <source>
        <dbReference type="ARBA" id="ARBA00022741"/>
    </source>
</evidence>
<dbReference type="Gene3D" id="3.30.450.20">
    <property type="entry name" value="PAS domain"/>
    <property type="match status" value="1"/>
</dbReference>